<accession>A0A3M7RKM3</accession>
<dbReference type="InterPro" id="IPR009057">
    <property type="entry name" value="Homeodomain-like_sf"/>
</dbReference>
<dbReference type="Proteomes" id="UP000276133">
    <property type="component" value="Unassembled WGS sequence"/>
</dbReference>
<name>A0A3M7RKM3_BRAPC</name>
<dbReference type="AlphaFoldDB" id="A0A3M7RKM3"/>
<comment type="caution">
    <text evidence="1">The sequence shown here is derived from an EMBL/GenBank/DDBJ whole genome shotgun (WGS) entry which is preliminary data.</text>
</comment>
<protein>
    <submittedName>
        <fullName evidence="1">Uncharacterized protein</fullName>
    </submittedName>
</protein>
<dbReference type="EMBL" id="REGN01003201">
    <property type="protein sequence ID" value="RNA23885.1"/>
    <property type="molecule type" value="Genomic_DNA"/>
</dbReference>
<gene>
    <name evidence="1" type="ORF">BpHYR1_043779</name>
</gene>
<proteinExistence type="predicted"/>
<evidence type="ECO:0000313" key="1">
    <source>
        <dbReference type="EMBL" id="RNA23885.1"/>
    </source>
</evidence>
<organism evidence="1 2">
    <name type="scientific">Brachionus plicatilis</name>
    <name type="common">Marine rotifer</name>
    <name type="synonym">Brachionus muelleri</name>
    <dbReference type="NCBI Taxonomy" id="10195"/>
    <lineage>
        <taxon>Eukaryota</taxon>
        <taxon>Metazoa</taxon>
        <taxon>Spiralia</taxon>
        <taxon>Gnathifera</taxon>
        <taxon>Rotifera</taxon>
        <taxon>Eurotatoria</taxon>
        <taxon>Monogononta</taxon>
        <taxon>Pseudotrocha</taxon>
        <taxon>Ploima</taxon>
        <taxon>Brachionidae</taxon>
        <taxon>Brachionus</taxon>
    </lineage>
</organism>
<reference evidence="1 2" key="1">
    <citation type="journal article" date="2018" name="Sci. Rep.">
        <title>Genomic signatures of local adaptation to the degree of environmental predictability in rotifers.</title>
        <authorList>
            <person name="Franch-Gras L."/>
            <person name="Hahn C."/>
            <person name="Garcia-Roger E.M."/>
            <person name="Carmona M.J."/>
            <person name="Serra M."/>
            <person name="Gomez A."/>
        </authorList>
    </citation>
    <scope>NUCLEOTIDE SEQUENCE [LARGE SCALE GENOMIC DNA]</scope>
    <source>
        <strain evidence="1">HYR1</strain>
    </source>
</reference>
<dbReference type="SUPFAM" id="SSF46689">
    <property type="entry name" value="Homeodomain-like"/>
    <property type="match status" value="1"/>
</dbReference>
<sequence>MSGTHKWQIDGLLKSVDKKQNEIAKLLGVSPKCVFSNKKRYQKTGSISDRDISGVNRDLIGQLMFSPELCSVMTRQILRSLMLNQHSTLSSVYQSYKTVEGQLVSGDAFPTKALMWPQHILLTQ</sequence>
<evidence type="ECO:0000313" key="2">
    <source>
        <dbReference type="Proteomes" id="UP000276133"/>
    </source>
</evidence>
<keyword evidence="2" id="KW-1185">Reference proteome</keyword>